<dbReference type="Gene3D" id="3.10.450.50">
    <property type="match status" value="1"/>
</dbReference>
<gene>
    <name evidence="2" type="primary">Necator_chrIV.g16019</name>
    <name evidence="2" type="ORF">RB195_002723</name>
</gene>
<dbReference type="PANTHER" id="PTHR31664:SF4">
    <property type="entry name" value="DUF4440 DOMAIN-CONTAINING PROTEIN"/>
    <property type="match status" value="1"/>
</dbReference>
<keyword evidence="3" id="KW-1185">Reference proteome</keyword>
<dbReference type="InterPro" id="IPR027843">
    <property type="entry name" value="DUF4440"/>
</dbReference>
<accession>A0ABR1DKE6</accession>
<reference evidence="2 3" key="1">
    <citation type="submission" date="2023-08" db="EMBL/GenBank/DDBJ databases">
        <title>A Necator americanus chromosomal reference genome.</title>
        <authorList>
            <person name="Ilik V."/>
            <person name="Petrzelkova K.J."/>
            <person name="Pardy F."/>
            <person name="Fuh T."/>
            <person name="Niatou-Singa F.S."/>
            <person name="Gouil Q."/>
            <person name="Baker L."/>
            <person name="Ritchie M.E."/>
            <person name="Jex A.R."/>
            <person name="Gazzola D."/>
            <person name="Li H."/>
            <person name="Toshio Fujiwara R."/>
            <person name="Zhan B."/>
            <person name="Aroian R.V."/>
            <person name="Pafco B."/>
            <person name="Schwarz E.M."/>
        </authorList>
    </citation>
    <scope>NUCLEOTIDE SEQUENCE [LARGE SCALE GENOMIC DNA]</scope>
    <source>
        <strain evidence="2 3">Aroian</strain>
        <tissue evidence="2">Whole animal</tissue>
    </source>
</reference>
<dbReference type="SUPFAM" id="SSF54427">
    <property type="entry name" value="NTF2-like"/>
    <property type="match status" value="1"/>
</dbReference>
<evidence type="ECO:0000313" key="2">
    <source>
        <dbReference type="EMBL" id="KAK6750932.1"/>
    </source>
</evidence>
<protein>
    <recommendedName>
        <fullName evidence="1">DUF4440 domain-containing protein</fullName>
    </recommendedName>
</protein>
<proteinExistence type="predicted"/>
<dbReference type="Pfam" id="PF14534">
    <property type="entry name" value="DUF4440"/>
    <property type="match status" value="1"/>
</dbReference>
<sequence>MILQCLIEAQAILKPLLDEYMKNLDEVHLEKVAEHYDPDATLVQVGKKAHYGREAIRNEFAEFDKKMGKSTNKFTNEHFQMVGNYIIYNADYEIHTEKMGVIKGKFSQVWRKSNDKYMIWHDEFTMD</sequence>
<evidence type="ECO:0000259" key="1">
    <source>
        <dbReference type="Pfam" id="PF14534"/>
    </source>
</evidence>
<dbReference type="Proteomes" id="UP001303046">
    <property type="component" value="Unassembled WGS sequence"/>
</dbReference>
<dbReference type="EMBL" id="JAVFWL010000004">
    <property type="protein sequence ID" value="KAK6750932.1"/>
    <property type="molecule type" value="Genomic_DNA"/>
</dbReference>
<name>A0ABR1DKE6_NECAM</name>
<dbReference type="PANTHER" id="PTHR31664">
    <property type="entry name" value="PROTEIN CBG16427"/>
    <property type="match status" value="1"/>
</dbReference>
<evidence type="ECO:0000313" key="3">
    <source>
        <dbReference type="Proteomes" id="UP001303046"/>
    </source>
</evidence>
<dbReference type="InterPro" id="IPR032710">
    <property type="entry name" value="NTF2-like_dom_sf"/>
</dbReference>
<comment type="caution">
    <text evidence="2">The sequence shown here is derived from an EMBL/GenBank/DDBJ whole genome shotgun (WGS) entry which is preliminary data.</text>
</comment>
<feature type="domain" description="DUF4440" evidence="1">
    <location>
        <begin position="16"/>
        <end position="119"/>
    </location>
</feature>
<organism evidence="2 3">
    <name type="scientific">Necator americanus</name>
    <name type="common">Human hookworm</name>
    <dbReference type="NCBI Taxonomy" id="51031"/>
    <lineage>
        <taxon>Eukaryota</taxon>
        <taxon>Metazoa</taxon>
        <taxon>Ecdysozoa</taxon>
        <taxon>Nematoda</taxon>
        <taxon>Chromadorea</taxon>
        <taxon>Rhabditida</taxon>
        <taxon>Rhabditina</taxon>
        <taxon>Rhabditomorpha</taxon>
        <taxon>Strongyloidea</taxon>
        <taxon>Ancylostomatidae</taxon>
        <taxon>Bunostominae</taxon>
        <taxon>Necator</taxon>
    </lineage>
</organism>